<keyword evidence="7" id="KW-1185">Reference proteome</keyword>
<dbReference type="RefSeq" id="WP_126309978.1">
    <property type="nucleotide sequence ID" value="NZ_AP018449.1"/>
</dbReference>
<dbReference type="InterPro" id="IPR053926">
    <property type="entry name" value="RecX_HTH_1st"/>
</dbReference>
<dbReference type="GO" id="GO:0005737">
    <property type="term" value="C:cytoplasm"/>
    <property type="evidence" value="ECO:0007669"/>
    <property type="project" value="UniProtKB-SubCell"/>
</dbReference>
<feature type="domain" description="RecX first three-helical" evidence="5">
    <location>
        <begin position="9"/>
        <end position="48"/>
    </location>
</feature>
<keyword evidence="4" id="KW-0963">Cytoplasm</keyword>
<dbReference type="Gene3D" id="1.10.10.10">
    <property type="entry name" value="Winged helix-like DNA-binding domain superfamily/Winged helix DNA-binding domain"/>
    <property type="match status" value="1"/>
</dbReference>
<dbReference type="AlphaFoldDB" id="A0A348APV9"/>
<evidence type="ECO:0000256" key="2">
    <source>
        <dbReference type="ARBA" id="ARBA00009695"/>
    </source>
</evidence>
<evidence type="ECO:0000256" key="4">
    <source>
        <dbReference type="ARBA" id="ARBA00022490"/>
    </source>
</evidence>
<sequence>MTNNKDSDALNTAVRWLAGKSYSVQELCHRLKKGGYTQEDIDKIVNHLSKRGYLNDAALCDLLLNKYYVNGNYSLRGAVARVKQRGIPDIYITAAVKRFDMDIADIDIEYIEYKHALRLVEKKLKHASDLSKVCRYLAAKGFTRATIVRVLTELQKIQK</sequence>
<dbReference type="InterPro" id="IPR003783">
    <property type="entry name" value="Regulatory_RecX"/>
</dbReference>
<dbReference type="EMBL" id="AP018449">
    <property type="protein sequence ID" value="BBB93107.1"/>
    <property type="molecule type" value="Genomic_DNA"/>
</dbReference>
<comment type="similarity">
    <text evidence="2">Belongs to the RecX family.</text>
</comment>
<evidence type="ECO:0000313" key="6">
    <source>
        <dbReference type="EMBL" id="BBB93107.1"/>
    </source>
</evidence>
<evidence type="ECO:0000313" key="7">
    <source>
        <dbReference type="Proteomes" id="UP000276437"/>
    </source>
</evidence>
<dbReference type="GO" id="GO:0006282">
    <property type="term" value="P:regulation of DNA repair"/>
    <property type="evidence" value="ECO:0007669"/>
    <property type="project" value="InterPro"/>
</dbReference>
<name>A0A348APV9_9FIRM</name>
<reference evidence="6 7" key="1">
    <citation type="journal article" date="2018" name="Int. J. Syst. Evol. Microbiol.">
        <title>Methylomusa anaerophila gen. nov., sp. nov., an anaerobic methanol-utilizing bacterium isolated from a microbial fuel cell.</title>
        <authorList>
            <person name="Amano N."/>
            <person name="Yamamuro A."/>
            <person name="Miyahara M."/>
            <person name="Kouzuma A."/>
            <person name="Abe T."/>
            <person name="Watanabe K."/>
        </authorList>
    </citation>
    <scope>NUCLEOTIDE SEQUENCE [LARGE SCALE GENOMIC DNA]</scope>
    <source>
        <strain evidence="6 7">MMFC1</strain>
    </source>
</reference>
<dbReference type="OrthoDB" id="9804967at2"/>
<gene>
    <name evidence="6" type="ORF">MAMMFC1_03816</name>
</gene>
<comment type="subcellular location">
    <subcellularLocation>
        <location evidence="1">Cytoplasm</location>
    </subcellularLocation>
</comment>
<dbReference type="Pfam" id="PF21982">
    <property type="entry name" value="RecX_HTH1"/>
    <property type="match status" value="1"/>
</dbReference>
<dbReference type="InterPro" id="IPR036388">
    <property type="entry name" value="WH-like_DNA-bd_sf"/>
</dbReference>
<protein>
    <recommendedName>
        <fullName evidence="3">Regulatory protein RecX</fullName>
    </recommendedName>
</protein>
<evidence type="ECO:0000256" key="1">
    <source>
        <dbReference type="ARBA" id="ARBA00004496"/>
    </source>
</evidence>
<evidence type="ECO:0000256" key="3">
    <source>
        <dbReference type="ARBA" id="ARBA00018111"/>
    </source>
</evidence>
<dbReference type="PANTHER" id="PTHR33602">
    <property type="entry name" value="REGULATORY PROTEIN RECX FAMILY PROTEIN"/>
    <property type="match status" value="1"/>
</dbReference>
<accession>A0A348APV9</accession>
<dbReference type="PANTHER" id="PTHR33602:SF1">
    <property type="entry name" value="REGULATORY PROTEIN RECX FAMILY PROTEIN"/>
    <property type="match status" value="1"/>
</dbReference>
<evidence type="ECO:0000259" key="5">
    <source>
        <dbReference type="Pfam" id="PF21982"/>
    </source>
</evidence>
<proteinExistence type="inferred from homology"/>
<dbReference type="Proteomes" id="UP000276437">
    <property type="component" value="Chromosome"/>
</dbReference>
<dbReference type="KEGG" id="mana:MAMMFC1_03816"/>
<organism evidence="6 7">
    <name type="scientific">Methylomusa anaerophila</name>
    <dbReference type="NCBI Taxonomy" id="1930071"/>
    <lineage>
        <taxon>Bacteria</taxon>
        <taxon>Bacillati</taxon>
        <taxon>Bacillota</taxon>
        <taxon>Negativicutes</taxon>
        <taxon>Selenomonadales</taxon>
        <taxon>Sporomusaceae</taxon>
        <taxon>Methylomusa</taxon>
    </lineage>
</organism>